<comment type="catalytic activity">
    <reaction evidence="9">
        <text>7-phospho-2-dehydro-3-deoxy-D-arabino-heptonate = 3-dehydroquinate + phosphate</text>
        <dbReference type="Rhea" id="RHEA:21968"/>
        <dbReference type="ChEBI" id="CHEBI:32364"/>
        <dbReference type="ChEBI" id="CHEBI:43474"/>
        <dbReference type="ChEBI" id="CHEBI:58394"/>
        <dbReference type="EC" id="4.2.3.4"/>
    </reaction>
</comment>
<dbReference type="InterPro" id="IPR030963">
    <property type="entry name" value="DHQ_synth_fam"/>
</dbReference>
<feature type="domain" description="3-dehydroquinate synthase C-terminal" evidence="12">
    <location>
        <begin position="184"/>
        <end position="326"/>
    </location>
</feature>
<keyword evidence="9" id="KW-0963">Cytoplasm</keyword>
<evidence type="ECO:0000256" key="7">
    <source>
        <dbReference type="ARBA" id="ARBA00023239"/>
    </source>
</evidence>
<comment type="cofactor">
    <cofactor evidence="9">
        <name>Co(2+)</name>
        <dbReference type="ChEBI" id="CHEBI:48828"/>
    </cofactor>
    <cofactor evidence="9">
        <name>Zn(2+)</name>
        <dbReference type="ChEBI" id="CHEBI:29105"/>
    </cofactor>
    <text evidence="9">Binds 1 divalent metal cation per subunit. Can use either Co(2+) or Zn(2+).</text>
</comment>
<comment type="pathway">
    <text evidence="9">Metabolic intermediate biosynthesis; chorismate biosynthesis; chorismate from D-erythrose 4-phosphate and phosphoenolpyruvate: step 2/7.</text>
</comment>
<dbReference type="Proteomes" id="UP000824201">
    <property type="component" value="Unassembled WGS sequence"/>
</dbReference>
<dbReference type="GO" id="GO:0000166">
    <property type="term" value="F:nucleotide binding"/>
    <property type="evidence" value="ECO:0007669"/>
    <property type="project" value="UniProtKB-KW"/>
</dbReference>
<feature type="binding site" evidence="9">
    <location>
        <position position="145"/>
    </location>
    <ligand>
        <name>NAD(+)</name>
        <dbReference type="ChEBI" id="CHEBI:57540"/>
    </ligand>
</feature>
<feature type="domain" description="3-dehydroquinate synthase N-terminal" evidence="11">
    <location>
        <begin position="70"/>
        <end position="180"/>
    </location>
</feature>
<protein>
    <recommendedName>
        <fullName evidence="9 10">3-dehydroquinate synthase</fullName>
        <shortName evidence="9">DHQS</shortName>
        <ecNumber evidence="9 10">4.2.3.4</ecNumber>
    </recommendedName>
</protein>
<dbReference type="SUPFAM" id="SSF56796">
    <property type="entry name" value="Dehydroquinate synthase-like"/>
    <property type="match status" value="1"/>
</dbReference>
<evidence type="ECO:0000256" key="1">
    <source>
        <dbReference type="ARBA" id="ARBA00001911"/>
    </source>
</evidence>
<reference evidence="13" key="1">
    <citation type="submission" date="2020-10" db="EMBL/GenBank/DDBJ databases">
        <authorList>
            <person name="Gilroy R."/>
        </authorList>
    </citation>
    <scope>NUCLEOTIDE SEQUENCE</scope>
    <source>
        <strain evidence="13">ChiW13-3771</strain>
    </source>
</reference>
<feature type="binding site" evidence="9">
    <location>
        <position position="266"/>
    </location>
    <ligand>
        <name>Zn(2+)</name>
        <dbReference type="ChEBI" id="CHEBI:29105"/>
    </ligand>
</feature>
<dbReference type="InterPro" id="IPR016037">
    <property type="entry name" value="DHQ_synth_AroB"/>
</dbReference>
<evidence type="ECO:0000259" key="11">
    <source>
        <dbReference type="Pfam" id="PF01761"/>
    </source>
</evidence>
<feature type="binding site" evidence="9">
    <location>
        <position position="187"/>
    </location>
    <ligand>
        <name>Zn(2+)</name>
        <dbReference type="ChEBI" id="CHEBI:29105"/>
    </ligand>
</feature>
<dbReference type="GO" id="GO:0009423">
    <property type="term" value="P:chorismate biosynthetic process"/>
    <property type="evidence" value="ECO:0007669"/>
    <property type="project" value="UniProtKB-UniRule"/>
</dbReference>
<comment type="subcellular location">
    <subcellularLocation>
        <location evidence="9">Cytoplasm</location>
    </subcellularLocation>
</comment>
<keyword evidence="9" id="KW-0057">Aromatic amino acid biosynthesis</keyword>
<evidence type="ECO:0000256" key="4">
    <source>
        <dbReference type="ARBA" id="ARBA00022741"/>
    </source>
</evidence>
<feature type="binding site" evidence="9">
    <location>
        <position position="154"/>
    </location>
    <ligand>
        <name>NAD(+)</name>
        <dbReference type="ChEBI" id="CHEBI:57540"/>
    </ligand>
</feature>
<dbReference type="PANTHER" id="PTHR43622">
    <property type="entry name" value="3-DEHYDROQUINATE SYNTHASE"/>
    <property type="match status" value="1"/>
</dbReference>
<dbReference type="AlphaFoldDB" id="A0A9D1JC50"/>
<evidence type="ECO:0000256" key="3">
    <source>
        <dbReference type="ARBA" id="ARBA00022723"/>
    </source>
</evidence>
<dbReference type="Pfam" id="PF01761">
    <property type="entry name" value="DHQ_synthase"/>
    <property type="match status" value="1"/>
</dbReference>
<dbReference type="FunFam" id="3.40.50.1970:FF:000007">
    <property type="entry name" value="Pentafunctional AROM polypeptide"/>
    <property type="match status" value="1"/>
</dbReference>
<dbReference type="Gene3D" id="3.40.50.1970">
    <property type="match status" value="1"/>
</dbReference>
<keyword evidence="3 9" id="KW-0479">Metal-binding</keyword>
<comment type="caution">
    <text evidence="9">Lacks conserved residue(s) required for the propagation of feature annotation.</text>
</comment>
<evidence type="ECO:0000256" key="9">
    <source>
        <dbReference type="HAMAP-Rule" id="MF_00110"/>
    </source>
</evidence>
<dbReference type="GO" id="GO:0046872">
    <property type="term" value="F:metal ion binding"/>
    <property type="evidence" value="ECO:0007669"/>
    <property type="project" value="UniProtKB-KW"/>
</dbReference>
<name>A0A9D1JC50_9FIRM</name>
<dbReference type="PIRSF" id="PIRSF001455">
    <property type="entry name" value="DHQ_synth"/>
    <property type="match status" value="1"/>
</dbReference>
<evidence type="ECO:0000256" key="2">
    <source>
        <dbReference type="ARBA" id="ARBA00001947"/>
    </source>
</evidence>
<dbReference type="InterPro" id="IPR056179">
    <property type="entry name" value="DHQS_C"/>
</dbReference>
<comment type="caution">
    <text evidence="13">The sequence shown here is derived from an EMBL/GenBank/DDBJ whole genome shotgun (WGS) entry which is preliminary data.</text>
</comment>
<sequence length="362" mass="40337">MENRITVHQNGTAIYDIVMEHSFEQLVPELKKIGADQKRICIVTDTTIGPLYADQVKNLLETQVRKVVVFTFPAGEQYKTLDTVTDLYTVLIEEKFDRNDMLLALGGGVIGDLTGFAAATYLRGIEFVQIPTTLLAQVDSSVGGKTGVDFDRYKNMVGAFCMPKLVYMNLATLDTLDPRVYLSGMGEVIKYGLIRRPEFYQWIGQHVQAIKNRDPEAVLHMVSVSCDTKRIVVEEDPLERSVRALLNLGHTLGHAIEKKKDFSLYHGECVAIGMVAAAQMSYKRGYLTAEQVEELKELLQLFELPIDVDGLNAQEVLDATKNDKKMIAGQIKFILLKAIGEGIVDRTVTEEEMAEGLSAVLK</sequence>
<feature type="binding site" evidence="9">
    <location>
        <begin position="132"/>
        <end position="133"/>
    </location>
    <ligand>
        <name>NAD(+)</name>
        <dbReference type="ChEBI" id="CHEBI:57540"/>
    </ligand>
</feature>
<proteinExistence type="inferred from homology"/>
<evidence type="ECO:0000256" key="6">
    <source>
        <dbReference type="ARBA" id="ARBA00023027"/>
    </source>
</evidence>
<feature type="binding site" evidence="9">
    <location>
        <position position="250"/>
    </location>
    <ligand>
        <name>Zn(2+)</name>
        <dbReference type="ChEBI" id="CHEBI:29105"/>
    </ligand>
</feature>
<comment type="cofactor">
    <cofactor evidence="1 9">
        <name>NAD(+)</name>
        <dbReference type="ChEBI" id="CHEBI:57540"/>
    </cofactor>
</comment>
<dbReference type="GO" id="GO:0009073">
    <property type="term" value="P:aromatic amino acid family biosynthetic process"/>
    <property type="evidence" value="ECO:0007669"/>
    <property type="project" value="UniProtKB-KW"/>
</dbReference>
<keyword evidence="4 9" id="KW-0547">Nucleotide-binding</keyword>
<dbReference type="GO" id="GO:0003856">
    <property type="term" value="F:3-dehydroquinate synthase activity"/>
    <property type="evidence" value="ECO:0007669"/>
    <property type="project" value="UniProtKB-UniRule"/>
</dbReference>
<keyword evidence="5 9" id="KW-0862">Zinc</keyword>
<feature type="binding site" evidence="9">
    <location>
        <begin position="108"/>
        <end position="112"/>
    </location>
    <ligand>
        <name>NAD(+)</name>
        <dbReference type="ChEBI" id="CHEBI:57540"/>
    </ligand>
</feature>
<comment type="cofactor">
    <cofactor evidence="2">
        <name>Zn(2+)</name>
        <dbReference type="ChEBI" id="CHEBI:29105"/>
    </cofactor>
</comment>
<dbReference type="EMBL" id="DVHN01000016">
    <property type="protein sequence ID" value="HIR87632.1"/>
    <property type="molecule type" value="Genomic_DNA"/>
</dbReference>
<dbReference type="NCBIfam" id="TIGR01357">
    <property type="entry name" value="aroB"/>
    <property type="match status" value="1"/>
</dbReference>
<evidence type="ECO:0000256" key="8">
    <source>
        <dbReference type="ARBA" id="ARBA00023285"/>
    </source>
</evidence>
<keyword evidence="6 9" id="KW-0520">NAD</keyword>
<evidence type="ECO:0000313" key="13">
    <source>
        <dbReference type="EMBL" id="HIR87632.1"/>
    </source>
</evidence>
<dbReference type="EC" id="4.2.3.4" evidence="9 10"/>
<dbReference type="Pfam" id="PF24621">
    <property type="entry name" value="DHQS_C"/>
    <property type="match status" value="1"/>
</dbReference>
<organism evidence="13 14">
    <name type="scientific">Candidatus Fimimorpha faecalis</name>
    <dbReference type="NCBI Taxonomy" id="2840824"/>
    <lineage>
        <taxon>Bacteria</taxon>
        <taxon>Bacillati</taxon>
        <taxon>Bacillota</taxon>
        <taxon>Clostridia</taxon>
        <taxon>Eubacteriales</taxon>
        <taxon>Candidatus Fimimorpha</taxon>
    </lineage>
</organism>
<evidence type="ECO:0000256" key="10">
    <source>
        <dbReference type="NCBIfam" id="TIGR01357"/>
    </source>
</evidence>
<feature type="binding site" evidence="9">
    <location>
        <begin position="172"/>
        <end position="175"/>
    </location>
    <ligand>
        <name>NAD(+)</name>
        <dbReference type="ChEBI" id="CHEBI:57540"/>
    </ligand>
</feature>
<dbReference type="PANTHER" id="PTHR43622:SF1">
    <property type="entry name" value="3-DEHYDROQUINATE SYNTHASE"/>
    <property type="match status" value="1"/>
</dbReference>
<keyword evidence="8 9" id="KW-0170">Cobalt</keyword>
<dbReference type="InterPro" id="IPR030960">
    <property type="entry name" value="DHQS/DOIS_N"/>
</dbReference>
<keyword evidence="7 9" id="KW-0456">Lyase</keyword>
<dbReference type="HAMAP" id="MF_00110">
    <property type="entry name" value="DHQ_synthase"/>
    <property type="match status" value="1"/>
</dbReference>
<evidence type="ECO:0000256" key="5">
    <source>
        <dbReference type="ARBA" id="ARBA00022833"/>
    </source>
</evidence>
<dbReference type="GO" id="GO:0005737">
    <property type="term" value="C:cytoplasm"/>
    <property type="evidence" value="ECO:0007669"/>
    <property type="project" value="UniProtKB-SubCell"/>
</dbReference>
<accession>A0A9D1JC50</accession>
<dbReference type="CDD" id="cd08195">
    <property type="entry name" value="DHQS"/>
    <property type="match status" value="1"/>
</dbReference>
<evidence type="ECO:0000313" key="14">
    <source>
        <dbReference type="Proteomes" id="UP000824201"/>
    </source>
</evidence>
<comment type="function">
    <text evidence="9">Catalyzes the conversion of 3-deoxy-D-arabino-heptulosonate 7-phosphate (DAHP) to dehydroquinate (DHQ).</text>
</comment>
<keyword evidence="9" id="KW-0028">Amino-acid biosynthesis</keyword>
<reference evidence="13" key="2">
    <citation type="journal article" date="2021" name="PeerJ">
        <title>Extensive microbial diversity within the chicken gut microbiome revealed by metagenomics and culture.</title>
        <authorList>
            <person name="Gilroy R."/>
            <person name="Ravi A."/>
            <person name="Getino M."/>
            <person name="Pursley I."/>
            <person name="Horton D.L."/>
            <person name="Alikhan N.F."/>
            <person name="Baker D."/>
            <person name="Gharbi K."/>
            <person name="Hall N."/>
            <person name="Watson M."/>
            <person name="Adriaenssens E.M."/>
            <person name="Foster-Nyarko E."/>
            <person name="Jarju S."/>
            <person name="Secka A."/>
            <person name="Antonio M."/>
            <person name="Oren A."/>
            <person name="Chaudhuri R.R."/>
            <person name="La Ragione R."/>
            <person name="Hildebrand F."/>
            <person name="Pallen M.J."/>
        </authorList>
    </citation>
    <scope>NUCLEOTIDE SEQUENCE</scope>
    <source>
        <strain evidence="13">ChiW13-3771</strain>
    </source>
</reference>
<dbReference type="InterPro" id="IPR050071">
    <property type="entry name" value="Dehydroquinate_synthase"/>
</dbReference>
<gene>
    <name evidence="9 13" type="primary">aroB</name>
    <name evidence="13" type="ORF">IAC96_01655</name>
</gene>
<evidence type="ECO:0000259" key="12">
    <source>
        <dbReference type="Pfam" id="PF24621"/>
    </source>
</evidence>
<comment type="similarity">
    <text evidence="9">Belongs to the sugar phosphate cyclases superfamily. Dehydroquinate synthase family.</text>
</comment>
<dbReference type="Gene3D" id="1.20.1090.10">
    <property type="entry name" value="Dehydroquinate synthase-like - alpha domain"/>
    <property type="match status" value="1"/>
</dbReference>
<dbReference type="GO" id="GO:0008652">
    <property type="term" value="P:amino acid biosynthetic process"/>
    <property type="evidence" value="ECO:0007669"/>
    <property type="project" value="UniProtKB-KW"/>
</dbReference>